<keyword evidence="4" id="KW-0812">Transmembrane</keyword>
<protein>
    <submittedName>
        <fullName evidence="6">Phosphatidylinositol N-acetylglucosaminyltransferase</fullName>
    </submittedName>
</protein>
<keyword evidence="4" id="KW-0472">Membrane</keyword>
<keyword evidence="6" id="KW-0328">Glycosyltransferase</keyword>
<name>A0AAN7B7F7_9PEZI</name>
<proteinExistence type="inferred from homology"/>
<feature type="transmembrane region" description="Helical" evidence="4">
    <location>
        <begin position="56"/>
        <end position="77"/>
    </location>
</feature>
<feature type="domain" description="Phosphatidylinositol N-acetylglucosaminyltransferase subunit H conserved" evidence="5">
    <location>
        <begin position="196"/>
        <end position="296"/>
    </location>
</feature>
<evidence type="ECO:0000256" key="3">
    <source>
        <dbReference type="SAM" id="MobiDB-lite"/>
    </source>
</evidence>
<dbReference type="GO" id="GO:0016757">
    <property type="term" value="F:glycosyltransferase activity"/>
    <property type="evidence" value="ECO:0007669"/>
    <property type="project" value="UniProtKB-KW"/>
</dbReference>
<feature type="transmembrane region" description="Helical" evidence="4">
    <location>
        <begin position="166"/>
        <end position="187"/>
    </location>
</feature>
<dbReference type="PANTHER" id="PTHR15231:SF1">
    <property type="entry name" value="PHOSPHATIDYLINOSITOL N-ACETYLGLUCOSAMINYLTRANSFERASE SUBUNIT H"/>
    <property type="match status" value="1"/>
</dbReference>
<comment type="caution">
    <text evidence="6">The sequence shown here is derived from an EMBL/GenBank/DDBJ whole genome shotgun (WGS) entry which is preliminary data.</text>
</comment>
<reference evidence="6" key="2">
    <citation type="submission" date="2023-05" db="EMBL/GenBank/DDBJ databases">
        <authorList>
            <consortium name="Lawrence Berkeley National Laboratory"/>
            <person name="Steindorff A."/>
            <person name="Hensen N."/>
            <person name="Bonometti L."/>
            <person name="Westerberg I."/>
            <person name="Brannstrom I.O."/>
            <person name="Guillou S."/>
            <person name="Cros-Aarteil S."/>
            <person name="Calhoun S."/>
            <person name="Haridas S."/>
            <person name="Kuo A."/>
            <person name="Mondo S."/>
            <person name="Pangilinan J."/>
            <person name="Riley R."/>
            <person name="Labutti K."/>
            <person name="Andreopoulos B."/>
            <person name="Lipzen A."/>
            <person name="Chen C."/>
            <person name="Yanf M."/>
            <person name="Daum C."/>
            <person name="Ng V."/>
            <person name="Clum A."/>
            <person name="Ohm R."/>
            <person name="Martin F."/>
            <person name="Silar P."/>
            <person name="Natvig D."/>
            <person name="Lalanne C."/>
            <person name="Gautier V."/>
            <person name="Ament-Velasquez S.L."/>
            <person name="Kruys A."/>
            <person name="Hutchinson M.I."/>
            <person name="Powell A.J."/>
            <person name="Barry K."/>
            <person name="Miller A.N."/>
            <person name="Grigoriev I.V."/>
            <person name="Debuchy R."/>
            <person name="Gladieux P."/>
            <person name="Thoren M.H."/>
            <person name="Johannesson H."/>
        </authorList>
    </citation>
    <scope>NUCLEOTIDE SEQUENCE</scope>
    <source>
        <strain evidence="6">PSN293</strain>
    </source>
</reference>
<dbReference type="InterPro" id="IPR044215">
    <property type="entry name" value="PIG-H"/>
</dbReference>
<dbReference type="PANTHER" id="PTHR15231">
    <property type="entry name" value="PHOSPHATIDYLINOSITOL N-ACETYLGLUCOSAMINYLTRANSFERASE SUBUNIT H"/>
    <property type="match status" value="1"/>
</dbReference>
<comment type="pathway">
    <text evidence="1">Glycolipid biosynthesis; glycosylphosphatidylinositol-anchor biosynthesis.</text>
</comment>
<evidence type="ECO:0000259" key="5">
    <source>
        <dbReference type="Pfam" id="PF10181"/>
    </source>
</evidence>
<organism evidence="6 7">
    <name type="scientific">Rhypophila decipiens</name>
    <dbReference type="NCBI Taxonomy" id="261697"/>
    <lineage>
        <taxon>Eukaryota</taxon>
        <taxon>Fungi</taxon>
        <taxon>Dikarya</taxon>
        <taxon>Ascomycota</taxon>
        <taxon>Pezizomycotina</taxon>
        <taxon>Sordariomycetes</taxon>
        <taxon>Sordariomycetidae</taxon>
        <taxon>Sordariales</taxon>
        <taxon>Naviculisporaceae</taxon>
        <taxon>Rhypophila</taxon>
    </lineage>
</organism>
<evidence type="ECO:0000256" key="4">
    <source>
        <dbReference type="SAM" id="Phobius"/>
    </source>
</evidence>
<evidence type="ECO:0000256" key="2">
    <source>
        <dbReference type="ARBA" id="ARBA00009610"/>
    </source>
</evidence>
<dbReference type="GO" id="GO:0006506">
    <property type="term" value="P:GPI anchor biosynthetic process"/>
    <property type="evidence" value="ECO:0007669"/>
    <property type="project" value="InterPro"/>
</dbReference>
<gene>
    <name evidence="6" type="ORF">QBC37DRAFT_424157</name>
</gene>
<accession>A0AAN7B7F7</accession>
<dbReference type="Pfam" id="PF10181">
    <property type="entry name" value="PIG-H"/>
    <property type="match status" value="1"/>
</dbReference>
<sequence length="355" mass="38497">MVGRQEQALRGNRRDIYIPKAKMLTSAPHLYIRRPSPTTAEFTVTTCPRLTLPLRIALLGLLLLRIVTIFLVLLALYTQYGAAITTLSYPYPHFGSSPSASSSPTATVSGRVGIAEPRTATSGRGRKWATSLKRTNSDPYVTIPEPIQLVLLTLASTSLGQSVDGVVSMLPTWAFLAISASLLYIALFRRIHTTESVLVLRGLGIQTSSSSEGGIWGLNYISRLIGFGNGHGHPNNSSMPACLAIGNGGGVGNKTRFIPTAQIQDVLINEAFRGFEVRYYLVVIVQGEEDVVVLFPGLLPNKRIVETVWREVKACLYEQADGTSWQKRGSITHSQVQGGVGEGWNTGPRASFEKG</sequence>
<keyword evidence="6" id="KW-0808">Transferase</keyword>
<feature type="region of interest" description="Disordered" evidence="3">
    <location>
        <begin position="336"/>
        <end position="355"/>
    </location>
</feature>
<keyword evidence="7" id="KW-1185">Reference proteome</keyword>
<keyword evidence="4" id="KW-1133">Transmembrane helix</keyword>
<evidence type="ECO:0000313" key="6">
    <source>
        <dbReference type="EMBL" id="KAK4212872.1"/>
    </source>
</evidence>
<dbReference type="Proteomes" id="UP001301769">
    <property type="component" value="Unassembled WGS sequence"/>
</dbReference>
<dbReference type="GO" id="GO:0000506">
    <property type="term" value="C:glycosylphosphatidylinositol-N-acetylglucosaminyltransferase (GPI-GnT) complex"/>
    <property type="evidence" value="ECO:0007669"/>
    <property type="project" value="InterPro"/>
</dbReference>
<dbReference type="InterPro" id="IPR019328">
    <property type="entry name" value="PIGH-H_dom"/>
</dbReference>
<dbReference type="AlphaFoldDB" id="A0AAN7B7F7"/>
<dbReference type="EMBL" id="MU858119">
    <property type="protein sequence ID" value="KAK4212872.1"/>
    <property type="molecule type" value="Genomic_DNA"/>
</dbReference>
<evidence type="ECO:0000313" key="7">
    <source>
        <dbReference type="Proteomes" id="UP001301769"/>
    </source>
</evidence>
<evidence type="ECO:0000256" key="1">
    <source>
        <dbReference type="ARBA" id="ARBA00004687"/>
    </source>
</evidence>
<reference evidence="6" key="1">
    <citation type="journal article" date="2023" name="Mol. Phylogenet. Evol.">
        <title>Genome-scale phylogeny and comparative genomics of the fungal order Sordariales.</title>
        <authorList>
            <person name="Hensen N."/>
            <person name="Bonometti L."/>
            <person name="Westerberg I."/>
            <person name="Brannstrom I.O."/>
            <person name="Guillou S."/>
            <person name="Cros-Aarteil S."/>
            <person name="Calhoun S."/>
            <person name="Haridas S."/>
            <person name="Kuo A."/>
            <person name="Mondo S."/>
            <person name="Pangilinan J."/>
            <person name="Riley R."/>
            <person name="LaButti K."/>
            <person name="Andreopoulos B."/>
            <person name="Lipzen A."/>
            <person name="Chen C."/>
            <person name="Yan M."/>
            <person name="Daum C."/>
            <person name="Ng V."/>
            <person name="Clum A."/>
            <person name="Steindorff A."/>
            <person name="Ohm R.A."/>
            <person name="Martin F."/>
            <person name="Silar P."/>
            <person name="Natvig D.O."/>
            <person name="Lalanne C."/>
            <person name="Gautier V."/>
            <person name="Ament-Velasquez S.L."/>
            <person name="Kruys A."/>
            <person name="Hutchinson M.I."/>
            <person name="Powell A.J."/>
            <person name="Barry K."/>
            <person name="Miller A.N."/>
            <person name="Grigoriev I.V."/>
            <person name="Debuchy R."/>
            <person name="Gladieux P."/>
            <person name="Hiltunen Thoren M."/>
            <person name="Johannesson H."/>
        </authorList>
    </citation>
    <scope>NUCLEOTIDE SEQUENCE</scope>
    <source>
        <strain evidence="6">PSN293</strain>
    </source>
</reference>
<comment type="similarity">
    <text evidence="2">Belongs to the PIGH family.</text>
</comment>